<comment type="caution">
    <text evidence="1">The sequence shown here is derived from an EMBL/GenBank/DDBJ whole genome shotgun (WGS) entry which is preliminary data.</text>
</comment>
<dbReference type="Proteomes" id="UP000756921">
    <property type="component" value="Unassembled WGS sequence"/>
</dbReference>
<keyword evidence="2" id="KW-1185">Reference proteome</keyword>
<evidence type="ECO:0000313" key="2">
    <source>
        <dbReference type="Proteomes" id="UP000756921"/>
    </source>
</evidence>
<dbReference type="AlphaFoldDB" id="A0A9P6GC78"/>
<name>A0A9P6GC78_9PLEO</name>
<protein>
    <submittedName>
        <fullName evidence="1">Uncharacterized protein</fullName>
    </submittedName>
</protein>
<proteinExistence type="predicted"/>
<sequence length="23" mass="2759">MRNFFLLNTILVVTESFAQQEEE</sequence>
<dbReference type="EMBL" id="WJXW01000012">
    <property type="protein sequence ID" value="KAF9731690.1"/>
    <property type="molecule type" value="Genomic_DNA"/>
</dbReference>
<reference evidence="1" key="1">
    <citation type="journal article" date="2020" name="Mol. Plant Microbe Interact.">
        <title>Genome Sequence of the Biocontrol Agent Coniothyrium minitans strain Conio (IMI 134523).</title>
        <authorList>
            <person name="Patel D."/>
            <person name="Shittu T.A."/>
            <person name="Baroncelli R."/>
            <person name="Muthumeenakshi S."/>
            <person name="Osborne T.H."/>
            <person name="Janganan T.K."/>
            <person name="Sreenivasaprasad S."/>
        </authorList>
    </citation>
    <scope>NUCLEOTIDE SEQUENCE</scope>
    <source>
        <strain evidence="1">Conio</strain>
    </source>
</reference>
<gene>
    <name evidence="1" type="ORF">PMIN01_10707</name>
</gene>
<evidence type="ECO:0000313" key="1">
    <source>
        <dbReference type="EMBL" id="KAF9731690.1"/>
    </source>
</evidence>
<organism evidence="1 2">
    <name type="scientific">Paraphaeosphaeria minitans</name>
    <dbReference type="NCBI Taxonomy" id="565426"/>
    <lineage>
        <taxon>Eukaryota</taxon>
        <taxon>Fungi</taxon>
        <taxon>Dikarya</taxon>
        <taxon>Ascomycota</taxon>
        <taxon>Pezizomycotina</taxon>
        <taxon>Dothideomycetes</taxon>
        <taxon>Pleosporomycetidae</taxon>
        <taxon>Pleosporales</taxon>
        <taxon>Massarineae</taxon>
        <taxon>Didymosphaeriaceae</taxon>
        <taxon>Paraphaeosphaeria</taxon>
    </lineage>
</organism>
<accession>A0A9P6GC78</accession>